<dbReference type="OrthoDB" id="2014574at2759"/>
<evidence type="ECO:0000313" key="3">
    <source>
        <dbReference type="EMBL" id="EFJ45407.1"/>
    </source>
</evidence>
<keyword evidence="4" id="KW-1185">Reference proteome</keyword>
<dbReference type="PANTHER" id="PTHR36804">
    <property type="entry name" value="OSJNBA0013K16.11 PROTEIN"/>
    <property type="match status" value="1"/>
</dbReference>
<name>D8U4I2_VOLCA</name>
<keyword evidence="2" id="KW-0472">Membrane</keyword>
<dbReference type="EMBL" id="GL378357">
    <property type="protein sequence ID" value="EFJ45407.1"/>
    <property type="molecule type" value="Genomic_DNA"/>
</dbReference>
<dbReference type="GeneID" id="9625853"/>
<dbReference type="InParanoid" id="D8U4I2"/>
<sequence length="252" mass="26638">MVCQAPGAIRGPRASGSGRDEDDNFVWGLMGFISFLPLFNWLAWVLAAISDEDRAALYGVYAALYGSPLLLRGLDWQDPWMVFMLVLCVVHVQAERIAQTEPEALRSIRPVGLAGAALRGVMRGTGSLVTGLGGVIVEDAKRAVRRPGGSSSSSSSSTPPAELGPGEDRLQLEQDPDLLGSKSGVGQQQLLDPRRDPTRNPELEDFAKLELRQFDEQLRQAEQRRRLGTRDGGGGGGRGSGAGGGGGGAGGD</sequence>
<feature type="compositionally biased region" description="Basic and acidic residues" evidence="1">
    <location>
        <begin position="192"/>
        <end position="229"/>
    </location>
</feature>
<dbReference type="STRING" id="3068.D8U4I2"/>
<gene>
    <name evidence="3" type="ORF">VOLCADRAFT_121169</name>
</gene>
<organism evidence="4">
    <name type="scientific">Volvox carteri f. nagariensis</name>
    <dbReference type="NCBI Taxonomy" id="3068"/>
    <lineage>
        <taxon>Eukaryota</taxon>
        <taxon>Viridiplantae</taxon>
        <taxon>Chlorophyta</taxon>
        <taxon>core chlorophytes</taxon>
        <taxon>Chlorophyceae</taxon>
        <taxon>CS clade</taxon>
        <taxon>Chlamydomonadales</taxon>
        <taxon>Volvocaceae</taxon>
        <taxon>Volvox</taxon>
    </lineage>
</organism>
<dbReference type="KEGG" id="vcn:VOLCADRAFT_121169"/>
<keyword evidence="2" id="KW-0812">Transmembrane</keyword>
<accession>D8U4I2</accession>
<evidence type="ECO:0000313" key="4">
    <source>
        <dbReference type="Proteomes" id="UP000001058"/>
    </source>
</evidence>
<dbReference type="AlphaFoldDB" id="D8U4I2"/>
<evidence type="ECO:0000256" key="1">
    <source>
        <dbReference type="SAM" id="MobiDB-lite"/>
    </source>
</evidence>
<dbReference type="eggNOG" id="ENOG502RXNR">
    <property type="taxonomic scope" value="Eukaryota"/>
</dbReference>
<feature type="transmembrane region" description="Helical" evidence="2">
    <location>
        <begin position="25"/>
        <end position="49"/>
    </location>
</feature>
<protein>
    <submittedName>
        <fullName evidence="3">Uncharacterized protein</fullName>
    </submittedName>
</protein>
<dbReference type="PANTHER" id="PTHR36804:SF1">
    <property type="entry name" value="OS04G0585600 PROTEIN"/>
    <property type="match status" value="1"/>
</dbReference>
<evidence type="ECO:0000256" key="2">
    <source>
        <dbReference type="SAM" id="Phobius"/>
    </source>
</evidence>
<dbReference type="RefSeq" id="XP_002953434.1">
    <property type="nucleotide sequence ID" value="XM_002953388.1"/>
</dbReference>
<feature type="region of interest" description="Disordered" evidence="1">
    <location>
        <begin position="144"/>
        <end position="252"/>
    </location>
</feature>
<dbReference type="Proteomes" id="UP000001058">
    <property type="component" value="Unassembled WGS sequence"/>
</dbReference>
<proteinExistence type="predicted"/>
<keyword evidence="2" id="KW-1133">Transmembrane helix</keyword>
<feature type="compositionally biased region" description="Gly residues" evidence="1">
    <location>
        <begin position="230"/>
        <end position="252"/>
    </location>
</feature>
<feature type="transmembrane region" description="Helical" evidence="2">
    <location>
        <begin position="56"/>
        <end position="74"/>
    </location>
</feature>
<reference evidence="3 4" key="1">
    <citation type="journal article" date="2010" name="Science">
        <title>Genomic analysis of organismal complexity in the multicellular green alga Volvox carteri.</title>
        <authorList>
            <person name="Prochnik S.E."/>
            <person name="Umen J."/>
            <person name="Nedelcu A.M."/>
            <person name="Hallmann A."/>
            <person name="Miller S.M."/>
            <person name="Nishii I."/>
            <person name="Ferris P."/>
            <person name="Kuo A."/>
            <person name="Mitros T."/>
            <person name="Fritz-Laylin L.K."/>
            <person name="Hellsten U."/>
            <person name="Chapman J."/>
            <person name="Simakov O."/>
            <person name="Rensing S.A."/>
            <person name="Terry A."/>
            <person name="Pangilinan J."/>
            <person name="Kapitonov V."/>
            <person name="Jurka J."/>
            <person name="Salamov A."/>
            <person name="Shapiro H."/>
            <person name="Schmutz J."/>
            <person name="Grimwood J."/>
            <person name="Lindquist E."/>
            <person name="Lucas S."/>
            <person name="Grigoriev I.V."/>
            <person name="Schmitt R."/>
            <person name="Kirk D."/>
            <person name="Rokhsar D.S."/>
        </authorList>
    </citation>
    <scope>NUCLEOTIDE SEQUENCE [LARGE SCALE GENOMIC DNA]</scope>
    <source>
        <strain evidence="4">f. Nagariensis / Eve</strain>
    </source>
</reference>